<feature type="domain" description="RNase H type-1" evidence="1">
    <location>
        <begin position="1"/>
        <end position="34"/>
    </location>
</feature>
<reference evidence="2 3" key="1">
    <citation type="journal article" date="2019" name="Sci. Rep.">
        <title>Orb-weaving spider Araneus ventricosus genome elucidates the spidroin gene catalogue.</title>
        <authorList>
            <person name="Kono N."/>
            <person name="Nakamura H."/>
            <person name="Ohtoshi R."/>
            <person name="Moran D.A.P."/>
            <person name="Shinohara A."/>
            <person name="Yoshida Y."/>
            <person name="Fujiwara M."/>
            <person name="Mori M."/>
            <person name="Tomita M."/>
            <person name="Arakawa K."/>
        </authorList>
    </citation>
    <scope>NUCLEOTIDE SEQUENCE [LARGE SCALE GENOMIC DNA]</scope>
</reference>
<dbReference type="InterPro" id="IPR012337">
    <property type="entry name" value="RNaseH-like_sf"/>
</dbReference>
<gene>
    <name evidence="2" type="ORF">AVEN_22493_1</name>
</gene>
<keyword evidence="3" id="KW-1185">Reference proteome</keyword>
<evidence type="ECO:0000313" key="2">
    <source>
        <dbReference type="EMBL" id="GBN73930.1"/>
    </source>
</evidence>
<dbReference type="Proteomes" id="UP000499080">
    <property type="component" value="Unassembled WGS sequence"/>
</dbReference>
<organism evidence="2 3">
    <name type="scientific">Araneus ventricosus</name>
    <name type="common">Orbweaver spider</name>
    <name type="synonym">Epeira ventricosa</name>
    <dbReference type="NCBI Taxonomy" id="182803"/>
    <lineage>
        <taxon>Eukaryota</taxon>
        <taxon>Metazoa</taxon>
        <taxon>Ecdysozoa</taxon>
        <taxon>Arthropoda</taxon>
        <taxon>Chelicerata</taxon>
        <taxon>Arachnida</taxon>
        <taxon>Araneae</taxon>
        <taxon>Araneomorphae</taxon>
        <taxon>Entelegynae</taxon>
        <taxon>Araneoidea</taxon>
        <taxon>Araneidae</taxon>
        <taxon>Araneus</taxon>
    </lineage>
</organism>
<protein>
    <recommendedName>
        <fullName evidence="1">RNase H type-1 domain-containing protein</fullName>
    </recommendedName>
</protein>
<dbReference type="OrthoDB" id="445826at2759"/>
<evidence type="ECO:0000259" key="1">
    <source>
        <dbReference type="PROSITE" id="PS50879"/>
    </source>
</evidence>
<dbReference type="SUPFAM" id="SSF53098">
    <property type="entry name" value="Ribonuclease H-like"/>
    <property type="match status" value="1"/>
</dbReference>
<dbReference type="AlphaFoldDB" id="A0A4Y2REX1"/>
<evidence type="ECO:0000313" key="3">
    <source>
        <dbReference type="Proteomes" id="UP000499080"/>
    </source>
</evidence>
<proteinExistence type="predicted"/>
<dbReference type="GO" id="GO:0003676">
    <property type="term" value="F:nucleic acid binding"/>
    <property type="evidence" value="ECO:0007669"/>
    <property type="project" value="InterPro"/>
</dbReference>
<dbReference type="PROSITE" id="PS50879">
    <property type="entry name" value="RNASE_H_1"/>
    <property type="match status" value="1"/>
</dbReference>
<dbReference type="InterPro" id="IPR002156">
    <property type="entry name" value="RNaseH_domain"/>
</dbReference>
<sequence>MARSKRGVFLHCVKAHVGYHGNELADGEAKAATDSPSVSVDLPVSSSRFKCKLRRIMIQAWQDHWDFTPNNCWFTRSIIPNVSLKTHFWGEMAELFTGHGRFPAHLLRFGIGVDDRCACGAVGDAKHYIVSFPLTIDLRARLRFNPLVLSTIVLDCNLPVLGEIGRRVRTFLPFLQRH</sequence>
<accession>A0A4Y2REX1</accession>
<dbReference type="EMBL" id="BGPR01016723">
    <property type="protein sequence ID" value="GBN73930.1"/>
    <property type="molecule type" value="Genomic_DNA"/>
</dbReference>
<dbReference type="GO" id="GO:0004523">
    <property type="term" value="F:RNA-DNA hybrid ribonuclease activity"/>
    <property type="evidence" value="ECO:0007669"/>
    <property type="project" value="InterPro"/>
</dbReference>
<name>A0A4Y2REX1_ARAVE</name>
<comment type="caution">
    <text evidence="2">The sequence shown here is derived from an EMBL/GenBank/DDBJ whole genome shotgun (WGS) entry which is preliminary data.</text>
</comment>